<reference evidence="2 3" key="1">
    <citation type="submission" date="2019-06" db="EMBL/GenBank/DDBJ databases">
        <title>New taxonomy in bacterial strain CC-CFT640, isolated from vineyard.</title>
        <authorList>
            <person name="Lin S.-Y."/>
            <person name="Tsai C.-F."/>
            <person name="Young C.-C."/>
        </authorList>
    </citation>
    <scope>NUCLEOTIDE SEQUENCE [LARGE SCALE GENOMIC DNA]</scope>
    <source>
        <strain evidence="2 3">CC-CFT640</strain>
    </source>
</reference>
<dbReference type="SUPFAM" id="SSF51430">
    <property type="entry name" value="NAD(P)-linked oxidoreductase"/>
    <property type="match status" value="1"/>
</dbReference>
<dbReference type="AlphaFoldDB" id="A0A5C8PGI7"/>
<dbReference type="InterPro" id="IPR036812">
    <property type="entry name" value="NAD(P)_OxRdtase_dom_sf"/>
</dbReference>
<gene>
    <name evidence="2" type="ORF">FHP25_26025</name>
</gene>
<dbReference type="Proteomes" id="UP000321638">
    <property type="component" value="Unassembled WGS sequence"/>
</dbReference>
<dbReference type="PANTHER" id="PTHR42686">
    <property type="entry name" value="GH17980P-RELATED"/>
    <property type="match status" value="1"/>
</dbReference>
<keyword evidence="3" id="KW-1185">Reference proteome</keyword>
<feature type="domain" description="NADP-dependent oxidoreductase" evidence="1">
    <location>
        <begin position="18"/>
        <end position="144"/>
    </location>
</feature>
<organism evidence="2 3">
    <name type="scientific">Vineibacter terrae</name>
    <dbReference type="NCBI Taxonomy" id="2586908"/>
    <lineage>
        <taxon>Bacteria</taxon>
        <taxon>Pseudomonadati</taxon>
        <taxon>Pseudomonadota</taxon>
        <taxon>Alphaproteobacteria</taxon>
        <taxon>Hyphomicrobiales</taxon>
        <taxon>Vineibacter</taxon>
    </lineage>
</organism>
<dbReference type="InterPro" id="IPR023210">
    <property type="entry name" value="NADP_OxRdtase_dom"/>
</dbReference>
<evidence type="ECO:0000313" key="2">
    <source>
        <dbReference type="EMBL" id="TXL72293.1"/>
    </source>
</evidence>
<dbReference type="PANTHER" id="PTHR42686:SF1">
    <property type="entry name" value="GH17980P-RELATED"/>
    <property type="match status" value="1"/>
</dbReference>
<dbReference type="RefSeq" id="WP_147849914.1">
    <property type="nucleotide sequence ID" value="NZ_VDUZ01000034.1"/>
</dbReference>
<protein>
    <submittedName>
        <fullName evidence="2">Aldo/keto reductase</fullName>
    </submittedName>
</protein>
<comment type="caution">
    <text evidence="2">The sequence shown here is derived from an EMBL/GenBank/DDBJ whole genome shotgun (WGS) entry which is preliminary data.</text>
</comment>
<dbReference type="OrthoDB" id="8394608at2"/>
<sequence>MKQITLPGTDLRVSRFSFGTASLLRVGSQRERHRLLAAAYDNGFTHFDTAPYYGFGVAEHDLRAVLAARPEATVATKVGLYSPAGEQQPAPLVVLRKAVGKIIPAVSRPIVDWSVERARVALSASLRRLGRERVDLYLLHEPELHLLDTDEWLRWLEGERDRVRWFGIALNTARLGPFVQEASPLAPVIQTFDSTSAREADIVVNAGRPLQMTYGYVSAARQEERFDINALLGGALQRNRTGSIIVSTRKIDRLAQYGDIAARSDTGDS</sequence>
<dbReference type="GO" id="GO:0016491">
    <property type="term" value="F:oxidoreductase activity"/>
    <property type="evidence" value="ECO:0007669"/>
    <property type="project" value="InterPro"/>
</dbReference>
<evidence type="ECO:0000259" key="1">
    <source>
        <dbReference type="Pfam" id="PF00248"/>
    </source>
</evidence>
<name>A0A5C8PGI7_9HYPH</name>
<dbReference type="GO" id="GO:0005829">
    <property type="term" value="C:cytosol"/>
    <property type="evidence" value="ECO:0007669"/>
    <property type="project" value="TreeGrafter"/>
</dbReference>
<proteinExistence type="predicted"/>
<dbReference type="Pfam" id="PF00248">
    <property type="entry name" value="Aldo_ket_red"/>
    <property type="match status" value="1"/>
</dbReference>
<accession>A0A5C8PGI7</accession>
<dbReference type="InterPro" id="IPR020471">
    <property type="entry name" value="AKR"/>
</dbReference>
<dbReference type="EMBL" id="VDUZ01000034">
    <property type="protein sequence ID" value="TXL72293.1"/>
    <property type="molecule type" value="Genomic_DNA"/>
</dbReference>
<dbReference type="Gene3D" id="3.20.20.100">
    <property type="entry name" value="NADP-dependent oxidoreductase domain"/>
    <property type="match status" value="1"/>
</dbReference>
<evidence type="ECO:0000313" key="3">
    <source>
        <dbReference type="Proteomes" id="UP000321638"/>
    </source>
</evidence>